<feature type="compositionally biased region" description="Polar residues" evidence="1">
    <location>
        <begin position="181"/>
        <end position="194"/>
    </location>
</feature>
<organism evidence="2 3">
    <name type="scientific">Clathrus columnatus</name>
    <dbReference type="NCBI Taxonomy" id="1419009"/>
    <lineage>
        <taxon>Eukaryota</taxon>
        <taxon>Fungi</taxon>
        <taxon>Dikarya</taxon>
        <taxon>Basidiomycota</taxon>
        <taxon>Agaricomycotina</taxon>
        <taxon>Agaricomycetes</taxon>
        <taxon>Phallomycetidae</taxon>
        <taxon>Phallales</taxon>
        <taxon>Clathraceae</taxon>
        <taxon>Clathrus</taxon>
    </lineage>
</organism>
<feature type="compositionally biased region" description="Low complexity" evidence="1">
    <location>
        <begin position="49"/>
        <end position="58"/>
    </location>
</feature>
<evidence type="ECO:0000256" key="1">
    <source>
        <dbReference type="SAM" id="MobiDB-lite"/>
    </source>
</evidence>
<evidence type="ECO:0000313" key="3">
    <source>
        <dbReference type="Proteomes" id="UP001050691"/>
    </source>
</evidence>
<comment type="caution">
    <text evidence="2">The sequence shown here is derived from an EMBL/GenBank/DDBJ whole genome shotgun (WGS) entry which is preliminary data.</text>
</comment>
<feature type="compositionally biased region" description="Low complexity" evidence="1">
    <location>
        <begin position="26"/>
        <end position="35"/>
    </location>
</feature>
<protein>
    <submittedName>
        <fullName evidence="2">Uncharacterized protein</fullName>
    </submittedName>
</protein>
<evidence type="ECO:0000313" key="2">
    <source>
        <dbReference type="EMBL" id="GJJ05991.1"/>
    </source>
</evidence>
<gene>
    <name evidence="2" type="ORF">Clacol_000178</name>
</gene>
<proteinExistence type="predicted"/>
<dbReference type="EMBL" id="BPWL01000001">
    <property type="protein sequence ID" value="GJJ05991.1"/>
    <property type="molecule type" value="Genomic_DNA"/>
</dbReference>
<sequence length="246" mass="26391">MRLSYILNPSRTQTTVVPAPVPLPAEAPLDSPSSHDSSDQLAPSEKPSSSRSSSTLLSQAEDLIPTFRPDFSESENLLPYCLSSHLPPPHHVSTPPDVPAIASSVLEPSPNSLLSPVISCNSTPGPPNHHESSNAFPKSSVTNQAWNESTSLGDLRPIRPLSRCSSPILNIPPNIPVVSPQSGETNVPPSSPTVIRQPVPQHPKMRLSYPQPPQPNDDKTRAGRPTSCALPLAFANDIRVLPFFII</sequence>
<accession>A0AAV5A089</accession>
<feature type="region of interest" description="Disordered" evidence="1">
    <location>
        <begin position="172"/>
        <end position="224"/>
    </location>
</feature>
<dbReference type="Proteomes" id="UP001050691">
    <property type="component" value="Unassembled WGS sequence"/>
</dbReference>
<feature type="region of interest" description="Disordered" evidence="1">
    <location>
        <begin position="116"/>
        <end position="141"/>
    </location>
</feature>
<name>A0AAV5A089_9AGAM</name>
<reference evidence="2" key="1">
    <citation type="submission" date="2021-10" db="EMBL/GenBank/DDBJ databases">
        <title>De novo Genome Assembly of Clathrus columnatus (Basidiomycota, Fungi) Using Illumina and Nanopore Sequence Data.</title>
        <authorList>
            <person name="Ogiso-Tanaka E."/>
            <person name="Itagaki H."/>
            <person name="Hosoya T."/>
            <person name="Hosaka K."/>
        </authorList>
    </citation>
    <scope>NUCLEOTIDE SEQUENCE</scope>
    <source>
        <strain evidence="2">MO-923</strain>
    </source>
</reference>
<feature type="region of interest" description="Disordered" evidence="1">
    <location>
        <begin position="1"/>
        <end position="61"/>
    </location>
</feature>
<dbReference type="AlphaFoldDB" id="A0AAV5A089"/>
<keyword evidence="3" id="KW-1185">Reference proteome</keyword>